<gene>
    <name evidence="1" type="ORF">Krac_0135</name>
</gene>
<dbReference type="InParanoid" id="D6U8U7"/>
<dbReference type="Proteomes" id="UP000004508">
    <property type="component" value="Unassembled WGS sequence"/>
</dbReference>
<organism evidence="1 2">
    <name type="scientific">Ktedonobacter racemifer DSM 44963</name>
    <dbReference type="NCBI Taxonomy" id="485913"/>
    <lineage>
        <taxon>Bacteria</taxon>
        <taxon>Bacillati</taxon>
        <taxon>Chloroflexota</taxon>
        <taxon>Ktedonobacteria</taxon>
        <taxon>Ktedonobacterales</taxon>
        <taxon>Ktedonobacteraceae</taxon>
        <taxon>Ktedonobacter</taxon>
    </lineage>
</organism>
<keyword evidence="2" id="KW-1185">Reference proteome</keyword>
<dbReference type="EMBL" id="ADVG01000006">
    <property type="protein sequence ID" value="EFH79657.1"/>
    <property type="molecule type" value="Genomic_DNA"/>
</dbReference>
<dbReference type="OrthoDB" id="2614981at2"/>
<protein>
    <submittedName>
        <fullName evidence="1">Uncharacterized protein</fullName>
    </submittedName>
</protein>
<name>D6U8U7_KTERA</name>
<evidence type="ECO:0000313" key="1">
    <source>
        <dbReference type="EMBL" id="EFH79657.1"/>
    </source>
</evidence>
<proteinExistence type="predicted"/>
<sequence length="159" mass="18383">MLSSPLPYTIHPIVDVIHAIDQGQDPWASFNAFYHDWWGHAVAYRQELIAEPPATPTTEEGKRWAAFAAATVEELCNRHDIPCPEWTQQPFYFLAEPWYIWPQPSLHEELQKSTLAPYKRRNVYAGGNVLDNKYELKELFGPTEEAAIRQANTWILTDE</sequence>
<accession>D6U8U7</accession>
<dbReference type="AlphaFoldDB" id="D6U8U7"/>
<dbReference type="RefSeq" id="WP_007923659.1">
    <property type="nucleotide sequence ID" value="NZ_ADVG01000006.1"/>
</dbReference>
<evidence type="ECO:0000313" key="2">
    <source>
        <dbReference type="Proteomes" id="UP000004508"/>
    </source>
</evidence>
<reference evidence="1 2" key="1">
    <citation type="journal article" date="2011" name="Stand. Genomic Sci.">
        <title>Non-contiguous finished genome sequence and contextual data of the filamentous soil bacterium Ktedonobacter racemifer type strain (SOSP1-21).</title>
        <authorList>
            <person name="Chang Y.J."/>
            <person name="Land M."/>
            <person name="Hauser L."/>
            <person name="Chertkov O."/>
            <person name="Del Rio T.G."/>
            <person name="Nolan M."/>
            <person name="Copeland A."/>
            <person name="Tice H."/>
            <person name="Cheng J.F."/>
            <person name="Lucas S."/>
            <person name="Han C."/>
            <person name="Goodwin L."/>
            <person name="Pitluck S."/>
            <person name="Ivanova N."/>
            <person name="Ovchinikova G."/>
            <person name="Pati A."/>
            <person name="Chen A."/>
            <person name="Palaniappan K."/>
            <person name="Mavromatis K."/>
            <person name="Liolios K."/>
            <person name="Brettin T."/>
            <person name="Fiebig A."/>
            <person name="Rohde M."/>
            <person name="Abt B."/>
            <person name="Goker M."/>
            <person name="Detter J.C."/>
            <person name="Woyke T."/>
            <person name="Bristow J."/>
            <person name="Eisen J.A."/>
            <person name="Markowitz V."/>
            <person name="Hugenholtz P."/>
            <person name="Kyrpides N.C."/>
            <person name="Klenk H.P."/>
            <person name="Lapidus A."/>
        </authorList>
    </citation>
    <scope>NUCLEOTIDE SEQUENCE [LARGE SCALE GENOMIC DNA]</scope>
    <source>
        <strain evidence="2">DSM 44963</strain>
    </source>
</reference>
<comment type="caution">
    <text evidence="1">The sequence shown here is derived from an EMBL/GenBank/DDBJ whole genome shotgun (WGS) entry which is preliminary data.</text>
</comment>